<keyword evidence="2" id="KW-0694">RNA-binding</keyword>
<sequence>MKRSSGDRANTPARTRASKALRSAESLWAQRHGSKPVTVCHPSSETEAGVSSDIIGRLRPHRATGLGVAFPQTLCFGTREQRRSRSTSLLRTVRNEALYAQGNVCVNRNASLRLCSLLGRLRGRMATLSFLFGTSSARFTSGHDAWSRAGVRASWNVAPAQRLPRAKVGLRTLVARTKSTSSPSVENRRINFQYEVLWTLECGIELKGTEIKSVRAGKMNIRDAFARAKRGTNDLWLYNCHIAPHDRTATFFNHQPTRPRRLLAHKQEIRRLLQAQEEKGLTLVPQRCYFDQRQRLKVLLAVARGKKLHDKRESIRERDEARSMKRFAKYDLRDL</sequence>
<proteinExistence type="inferred from homology"/>
<dbReference type="HOGENOM" id="CLU_829915_0_0_1"/>
<gene>
    <name evidence="4" type="ORF">CYME_CMO290C</name>
</gene>
<dbReference type="InterPro" id="IPR000037">
    <property type="entry name" value="SsrA-bd_prot"/>
</dbReference>
<dbReference type="NCBIfam" id="NF003843">
    <property type="entry name" value="PRK05422.1"/>
    <property type="match status" value="1"/>
</dbReference>
<dbReference type="InterPro" id="IPR023620">
    <property type="entry name" value="SmpB"/>
</dbReference>
<dbReference type="EMBL" id="AP006497">
    <property type="protein sequence ID" value="BAM81626.1"/>
    <property type="molecule type" value="Genomic_DNA"/>
</dbReference>
<dbReference type="GO" id="GO:0070930">
    <property type="term" value="P:trans-translation-dependent protein tagging"/>
    <property type="evidence" value="ECO:0007669"/>
    <property type="project" value="TreeGrafter"/>
</dbReference>
<dbReference type="AlphaFoldDB" id="M1UUR0"/>
<dbReference type="PROSITE" id="PS01317">
    <property type="entry name" value="SSRP"/>
    <property type="match status" value="1"/>
</dbReference>
<evidence type="ECO:0000313" key="5">
    <source>
        <dbReference type="Proteomes" id="UP000007014"/>
    </source>
</evidence>
<dbReference type="PANTHER" id="PTHR30308:SF2">
    <property type="entry name" value="SSRA-BINDING PROTEIN"/>
    <property type="match status" value="1"/>
</dbReference>
<dbReference type="STRING" id="280699.M1UUR0"/>
<evidence type="ECO:0000256" key="2">
    <source>
        <dbReference type="ARBA" id="ARBA00022884"/>
    </source>
</evidence>
<dbReference type="RefSeq" id="XP_005537662.1">
    <property type="nucleotide sequence ID" value="XM_005537605.1"/>
</dbReference>
<dbReference type="KEGG" id="cme:CYME_CMO290C"/>
<dbReference type="Gramene" id="CMO290CT">
    <property type="protein sequence ID" value="CMO290CT"/>
    <property type="gene ID" value="CMO290C"/>
</dbReference>
<keyword evidence="5" id="KW-1185">Reference proteome</keyword>
<dbReference type="HAMAP" id="MF_00023">
    <property type="entry name" value="SmpB"/>
    <property type="match status" value="1"/>
</dbReference>
<organism evidence="4 5">
    <name type="scientific">Cyanidioschyzon merolae (strain NIES-3377 / 10D)</name>
    <name type="common">Unicellular red alga</name>
    <dbReference type="NCBI Taxonomy" id="280699"/>
    <lineage>
        <taxon>Eukaryota</taxon>
        <taxon>Rhodophyta</taxon>
        <taxon>Bangiophyceae</taxon>
        <taxon>Cyanidiales</taxon>
        <taxon>Cyanidiaceae</taxon>
        <taxon>Cyanidioschyzon</taxon>
    </lineage>
</organism>
<dbReference type="InterPro" id="IPR020081">
    <property type="entry name" value="SsrA-bd_prot_CS"/>
</dbReference>
<dbReference type="SUPFAM" id="SSF74982">
    <property type="entry name" value="Small protein B (SmpB)"/>
    <property type="match status" value="1"/>
</dbReference>
<feature type="region of interest" description="Disordered" evidence="3">
    <location>
        <begin position="1"/>
        <end position="50"/>
    </location>
</feature>
<keyword evidence="1" id="KW-0963">Cytoplasm</keyword>
<dbReference type="OrthoDB" id="4717at2759"/>
<dbReference type="eggNOG" id="ENOG502S5AD">
    <property type="taxonomic scope" value="Eukaryota"/>
</dbReference>
<name>M1UUR0_CYAM1</name>
<dbReference type="GO" id="GO:0005829">
    <property type="term" value="C:cytosol"/>
    <property type="evidence" value="ECO:0007669"/>
    <property type="project" value="TreeGrafter"/>
</dbReference>
<protein>
    <submittedName>
        <fullName evidence="4">SsrA RNA (TmRNA)-binding protein, small protein B</fullName>
    </submittedName>
</protein>
<dbReference type="Proteomes" id="UP000007014">
    <property type="component" value="Chromosome 15"/>
</dbReference>
<evidence type="ECO:0000313" key="4">
    <source>
        <dbReference type="EMBL" id="BAM81626.1"/>
    </source>
</evidence>
<dbReference type="GO" id="GO:0003723">
    <property type="term" value="F:RNA binding"/>
    <property type="evidence" value="ECO:0007669"/>
    <property type="project" value="UniProtKB-KW"/>
</dbReference>
<reference evidence="4 5" key="2">
    <citation type="journal article" date="2007" name="BMC Biol.">
        <title>A 100%-complete sequence reveals unusually simple genomic features in the hot-spring red alga Cyanidioschyzon merolae.</title>
        <authorList>
            <person name="Nozaki H."/>
            <person name="Takano H."/>
            <person name="Misumi O."/>
            <person name="Terasawa K."/>
            <person name="Matsuzaki M."/>
            <person name="Maruyama S."/>
            <person name="Nishida K."/>
            <person name="Yagisawa F."/>
            <person name="Yoshida Y."/>
            <person name="Fujiwara T."/>
            <person name="Takio S."/>
            <person name="Tamura K."/>
            <person name="Chung S.J."/>
            <person name="Nakamura S."/>
            <person name="Kuroiwa H."/>
            <person name="Tanaka K."/>
            <person name="Sato N."/>
            <person name="Kuroiwa T."/>
        </authorList>
    </citation>
    <scope>NUCLEOTIDE SEQUENCE [LARGE SCALE GENOMIC DNA]</scope>
    <source>
        <strain evidence="4 5">10D</strain>
    </source>
</reference>
<accession>M1UUR0</accession>
<evidence type="ECO:0000256" key="3">
    <source>
        <dbReference type="SAM" id="MobiDB-lite"/>
    </source>
</evidence>
<reference evidence="4 5" key="1">
    <citation type="journal article" date="2004" name="Nature">
        <title>Genome sequence of the ultrasmall unicellular red alga Cyanidioschyzon merolae 10D.</title>
        <authorList>
            <person name="Matsuzaki M."/>
            <person name="Misumi O."/>
            <person name="Shin-i T."/>
            <person name="Maruyama S."/>
            <person name="Takahara M."/>
            <person name="Miyagishima S."/>
            <person name="Mori T."/>
            <person name="Nishida K."/>
            <person name="Yagisawa F."/>
            <person name="Nishida K."/>
            <person name="Yoshida Y."/>
            <person name="Nishimura Y."/>
            <person name="Nakao S."/>
            <person name="Kobayashi T."/>
            <person name="Momoyama Y."/>
            <person name="Higashiyama T."/>
            <person name="Minoda A."/>
            <person name="Sano M."/>
            <person name="Nomoto H."/>
            <person name="Oishi K."/>
            <person name="Hayashi H."/>
            <person name="Ohta F."/>
            <person name="Nishizaka S."/>
            <person name="Haga S."/>
            <person name="Miura S."/>
            <person name="Morishita T."/>
            <person name="Kabeya Y."/>
            <person name="Terasawa K."/>
            <person name="Suzuki Y."/>
            <person name="Ishii Y."/>
            <person name="Asakawa S."/>
            <person name="Takano H."/>
            <person name="Ohta N."/>
            <person name="Kuroiwa H."/>
            <person name="Tanaka K."/>
            <person name="Shimizu N."/>
            <person name="Sugano S."/>
            <person name="Sato N."/>
            <person name="Nozaki H."/>
            <person name="Ogasawara N."/>
            <person name="Kohara Y."/>
            <person name="Kuroiwa T."/>
        </authorList>
    </citation>
    <scope>NUCLEOTIDE SEQUENCE [LARGE SCALE GENOMIC DNA]</scope>
    <source>
        <strain evidence="4 5">10D</strain>
    </source>
</reference>
<dbReference type="NCBIfam" id="TIGR00086">
    <property type="entry name" value="smpB"/>
    <property type="match status" value="1"/>
</dbReference>
<dbReference type="Pfam" id="PF01668">
    <property type="entry name" value="SmpB"/>
    <property type="match status" value="1"/>
</dbReference>
<dbReference type="GeneID" id="16995831"/>
<dbReference type="PANTHER" id="PTHR30308">
    <property type="entry name" value="TMRNA-BINDING COMPONENT OF TRANS-TRANSLATION TAGGING COMPLEX"/>
    <property type="match status" value="1"/>
</dbReference>
<dbReference type="Gene3D" id="2.40.280.10">
    <property type="match status" value="1"/>
</dbReference>
<evidence type="ECO:0000256" key="1">
    <source>
        <dbReference type="ARBA" id="ARBA00022490"/>
    </source>
</evidence>